<dbReference type="SUPFAM" id="SSF48452">
    <property type="entry name" value="TPR-like"/>
    <property type="match status" value="1"/>
</dbReference>
<comment type="caution">
    <text evidence="2">The sequence shown here is derived from an EMBL/GenBank/DDBJ whole genome shotgun (WGS) entry which is preliminary data.</text>
</comment>
<proteinExistence type="predicted"/>
<gene>
    <name evidence="2" type="ORF">ACH49W_02635</name>
</gene>
<dbReference type="Proteomes" id="UP001611415">
    <property type="component" value="Unassembled WGS sequence"/>
</dbReference>
<accession>A0ABW7WTS7</accession>
<dbReference type="RefSeq" id="WP_357400487.1">
    <property type="nucleotide sequence ID" value="NZ_JBEYCD010000001.1"/>
</dbReference>
<protein>
    <recommendedName>
        <fullName evidence="4">Tetratricopeptide repeat protein</fullName>
    </recommendedName>
</protein>
<feature type="transmembrane region" description="Helical" evidence="1">
    <location>
        <begin position="47"/>
        <end position="74"/>
    </location>
</feature>
<name>A0ABW7WTS7_9NOCA</name>
<evidence type="ECO:0000313" key="3">
    <source>
        <dbReference type="Proteomes" id="UP001611415"/>
    </source>
</evidence>
<keyword evidence="1" id="KW-0812">Transmembrane</keyword>
<organism evidence="2 3">
    <name type="scientific">Nocardia xishanensis</name>
    <dbReference type="NCBI Taxonomy" id="238964"/>
    <lineage>
        <taxon>Bacteria</taxon>
        <taxon>Bacillati</taxon>
        <taxon>Actinomycetota</taxon>
        <taxon>Actinomycetes</taxon>
        <taxon>Mycobacteriales</taxon>
        <taxon>Nocardiaceae</taxon>
        <taxon>Nocardia</taxon>
    </lineage>
</organism>
<keyword evidence="1" id="KW-0472">Membrane</keyword>
<feature type="transmembrane region" description="Helical" evidence="1">
    <location>
        <begin position="12"/>
        <end position="41"/>
    </location>
</feature>
<dbReference type="Gene3D" id="1.25.40.10">
    <property type="entry name" value="Tetratricopeptide repeat domain"/>
    <property type="match status" value="1"/>
</dbReference>
<evidence type="ECO:0000313" key="2">
    <source>
        <dbReference type="EMBL" id="MFI2472249.1"/>
    </source>
</evidence>
<evidence type="ECO:0000256" key="1">
    <source>
        <dbReference type="SAM" id="Phobius"/>
    </source>
</evidence>
<dbReference type="InterPro" id="IPR011990">
    <property type="entry name" value="TPR-like_helical_dom_sf"/>
</dbReference>
<sequence>MNAEAGAGRGEIARVVGLIAALVLALGFYFLLLGRISFALIDSGKPAGIAMGIGVLLLPIIGVWVVAATVRAALAHQHLARRIHEEGLELDTSALARRPSGRIERASADELFEQVKREWEADPDNWRVSYRLARAYDYAGDRTRARETMRRAVALEKLEREQREG</sequence>
<keyword evidence="3" id="KW-1185">Reference proteome</keyword>
<dbReference type="EMBL" id="JBIRYO010000001">
    <property type="protein sequence ID" value="MFI2472249.1"/>
    <property type="molecule type" value="Genomic_DNA"/>
</dbReference>
<reference evidence="2 3" key="1">
    <citation type="submission" date="2024-10" db="EMBL/GenBank/DDBJ databases">
        <title>The Natural Products Discovery Center: Release of the First 8490 Sequenced Strains for Exploring Actinobacteria Biosynthetic Diversity.</title>
        <authorList>
            <person name="Kalkreuter E."/>
            <person name="Kautsar S.A."/>
            <person name="Yang D."/>
            <person name="Bader C.D."/>
            <person name="Teijaro C.N."/>
            <person name="Fluegel L."/>
            <person name="Davis C.M."/>
            <person name="Simpson J.R."/>
            <person name="Lauterbach L."/>
            <person name="Steele A.D."/>
            <person name="Gui C."/>
            <person name="Meng S."/>
            <person name="Li G."/>
            <person name="Viehrig K."/>
            <person name="Ye F."/>
            <person name="Su P."/>
            <person name="Kiefer A.F."/>
            <person name="Nichols A."/>
            <person name="Cepeda A.J."/>
            <person name="Yan W."/>
            <person name="Fan B."/>
            <person name="Jiang Y."/>
            <person name="Adhikari A."/>
            <person name="Zheng C.-J."/>
            <person name="Schuster L."/>
            <person name="Cowan T.M."/>
            <person name="Smanski M.J."/>
            <person name="Chevrette M.G."/>
            <person name="De Carvalho L.P.S."/>
            <person name="Shen B."/>
        </authorList>
    </citation>
    <scope>NUCLEOTIDE SEQUENCE [LARGE SCALE GENOMIC DNA]</scope>
    <source>
        <strain evidence="2 3">NPDC019275</strain>
    </source>
</reference>
<evidence type="ECO:0008006" key="4">
    <source>
        <dbReference type="Google" id="ProtNLM"/>
    </source>
</evidence>
<keyword evidence="1" id="KW-1133">Transmembrane helix</keyword>